<name>A0A368QMX5_SETIT</name>
<reference evidence="2" key="1">
    <citation type="journal article" date="2012" name="Nat. Biotechnol.">
        <title>Reference genome sequence of the model plant Setaria.</title>
        <authorList>
            <person name="Bennetzen J.L."/>
            <person name="Schmutz J."/>
            <person name="Wang H."/>
            <person name="Percifield R."/>
            <person name="Hawkins J."/>
            <person name="Pontaroli A.C."/>
            <person name="Estep M."/>
            <person name="Feng L."/>
            <person name="Vaughn J.N."/>
            <person name="Grimwood J."/>
            <person name="Jenkins J."/>
            <person name="Barry K."/>
            <person name="Lindquist E."/>
            <person name="Hellsten U."/>
            <person name="Deshpande S."/>
            <person name="Wang X."/>
            <person name="Wu X."/>
            <person name="Mitros T."/>
            <person name="Triplett J."/>
            <person name="Yang X."/>
            <person name="Ye C.Y."/>
            <person name="Mauro-Herrera M."/>
            <person name="Wang L."/>
            <person name="Li P."/>
            <person name="Sharma M."/>
            <person name="Sharma R."/>
            <person name="Ronald P.C."/>
            <person name="Panaud O."/>
            <person name="Kellogg E.A."/>
            <person name="Brutnell T.P."/>
            <person name="Doust A.N."/>
            <person name="Tuskan G.A."/>
            <person name="Rokhsar D."/>
            <person name="Devos K.M."/>
        </authorList>
    </citation>
    <scope>NUCLEOTIDE SEQUENCE [LARGE SCALE GENOMIC DNA]</scope>
    <source>
        <strain evidence="2">Yugu1</strain>
    </source>
</reference>
<sequence>MQVPPLPAAPSPSRPWSTARSSLLLRRFVLVPTPVGAGRRPATRHGGDWVRVSGSGSSGEGSRAGGLRVSGGGSRHGGGGGSRVVSEQGESSHGAGASVWRQQLARRRWRIEGGEVRRRGCRGRRTITGGKG</sequence>
<proteinExistence type="predicted"/>
<dbReference type="EMBL" id="CM003530">
    <property type="protein sequence ID" value="RCV19164.1"/>
    <property type="molecule type" value="Genomic_DNA"/>
</dbReference>
<feature type="compositionally biased region" description="Gly residues" evidence="1">
    <location>
        <begin position="56"/>
        <end position="82"/>
    </location>
</feature>
<gene>
    <name evidence="2" type="ORF">SETIT_3G362400v2</name>
</gene>
<feature type="region of interest" description="Disordered" evidence="1">
    <location>
        <begin position="35"/>
        <end position="100"/>
    </location>
</feature>
<dbReference type="AlphaFoldDB" id="A0A368QMX5"/>
<reference evidence="2" key="2">
    <citation type="submission" date="2015-07" db="EMBL/GenBank/DDBJ databases">
        <authorList>
            <person name="Noorani M."/>
        </authorList>
    </citation>
    <scope>NUCLEOTIDE SEQUENCE</scope>
    <source>
        <strain evidence="2">Yugu1</strain>
    </source>
</reference>
<organism evidence="2">
    <name type="scientific">Setaria italica</name>
    <name type="common">Foxtail millet</name>
    <name type="synonym">Panicum italicum</name>
    <dbReference type="NCBI Taxonomy" id="4555"/>
    <lineage>
        <taxon>Eukaryota</taxon>
        <taxon>Viridiplantae</taxon>
        <taxon>Streptophyta</taxon>
        <taxon>Embryophyta</taxon>
        <taxon>Tracheophyta</taxon>
        <taxon>Spermatophyta</taxon>
        <taxon>Magnoliopsida</taxon>
        <taxon>Liliopsida</taxon>
        <taxon>Poales</taxon>
        <taxon>Poaceae</taxon>
        <taxon>PACMAD clade</taxon>
        <taxon>Panicoideae</taxon>
        <taxon>Panicodae</taxon>
        <taxon>Paniceae</taxon>
        <taxon>Cenchrinae</taxon>
        <taxon>Setaria</taxon>
    </lineage>
</organism>
<evidence type="ECO:0000313" key="2">
    <source>
        <dbReference type="EMBL" id="RCV19164.1"/>
    </source>
</evidence>
<protein>
    <submittedName>
        <fullName evidence="2">Uncharacterized protein</fullName>
    </submittedName>
</protein>
<accession>A0A368QMX5</accession>
<evidence type="ECO:0000256" key="1">
    <source>
        <dbReference type="SAM" id="MobiDB-lite"/>
    </source>
</evidence>
<feature type="compositionally biased region" description="Low complexity" evidence="1">
    <location>
        <begin position="83"/>
        <end position="92"/>
    </location>
</feature>